<evidence type="ECO:0008006" key="3">
    <source>
        <dbReference type="Google" id="ProtNLM"/>
    </source>
</evidence>
<dbReference type="InterPro" id="IPR019933">
    <property type="entry name" value="DivIVA_domain"/>
</dbReference>
<dbReference type="AlphaFoldDB" id="A0A160PPT6"/>
<dbReference type="KEGG" id="csur:N24_1232"/>
<dbReference type="Proteomes" id="UP000218244">
    <property type="component" value="Chromosome"/>
</dbReference>
<dbReference type="NCBIfam" id="TIGR03544">
    <property type="entry name" value="DivI1A_domain"/>
    <property type="match status" value="1"/>
</dbReference>
<keyword evidence="2" id="KW-1185">Reference proteome</keyword>
<sequence length="96" mass="10904">MIIVLLALIVIFTWGFAKLFGRGEQTQPLPDNDEIVEHNRQAVGDGNIDNIMFDTVMRGYRQDQVDDVIAHLKWQVDSLNAQLDQVHLRAKNSETG</sequence>
<organism evidence="1 2">
    <name type="scientific">Corynebacterium suranareeae</name>
    <dbReference type="NCBI Taxonomy" id="2506452"/>
    <lineage>
        <taxon>Bacteria</taxon>
        <taxon>Bacillati</taxon>
        <taxon>Actinomycetota</taxon>
        <taxon>Actinomycetes</taxon>
        <taxon>Mycobacteriales</taxon>
        <taxon>Corynebacteriaceae</taxon>
        <taxon>Corynebacterium</taxon>
    </lineage>
</organism>
<evidence type="ECO:0000313" key="1">
    <source>
        <dbReference type="EMBL" id="BAU95494.1"/>
    </source>
</evidence>
<accession>A0A160PPT6</accession>
<proteinExistence type="predicted"/>
<gene>
    <name evidence="1" type="ORF">N24_1232</name>
</gene>
<evidence type="ECO:0000313" key="2">
    <source>
        <dbReference type="Proteomes" id="UP000218244"/>
    </source>
</evidence>
<name>A0A160PPT6_9CORY</name>
<reference evidence="1 2" key="1">
    <citation type="submission" date="2016-02" db="EMBL/GenBank/DDBJ databases">
        <title>Corynebacterium glutamicum N24 whole genome sequencing project.</title>
        <authorList>
            <person name="Matsutani M."/>
            <person name="Nangtapong N."/>
            <person name="Yakushi T."/>
            <person name="Matsushita K."/>
        </authorList>
    </citation>
    <scope>NUCLEOTIDE SEQUENCE [LARGE SCALE GENOMIC DNA]</scope>
    <source>
        <strain evidence="1 2">N24</strain>
    </source>
</reference>
<protein>
    <recommendedName>
        <fullName evidence="3">Cell division protein DivIVA</fullName>
    </recommendedName>
</protein>
<dbReference type="EMBL" id="AP017369">
    <property type="protein sequence ID" value="BAU95494.1"/>
    <property type="molecule type" value="Genomic_DNA"/>
</dbReference>